<feature type="compositionally biased region" description="Basic and acidic residues" evidence="1">
    <location>
        <begin position="1"/>
        <end position="17"/>
    </location>
</feature>
<dbReference type="EMBL" id="CAKXZT010000173">
    <property type="protein sequence ID" value="CAH2408910.1"/>
    <property type="molecule type" value="Genomic_DNA"/>
</dbReference>
<organism evidence="2 3">
    <name type="scientific">Mesorhizobium escarrei</name>
    <dbReference type="NCBI Taxonomy" id="666018"/>
    <lineage>
        <taxon>Bacteria</taxon>
        <taxon>Pseudomonadati</taxon>
        <taxon>Pseudomonadota</taxon>
        <taxon>Alphaproteobacteria</taxon>
        <taxon>Hyphomicrobiales</taxon>
        <taxon>Phyllobacteriaceae</taxon>
        <taxon>Mesorhizobium</taxon>
    </lineage>
</organism>
<evidence type="ECO:0000313" key="3">
    <source>
        <dbReference type="Proteomes" id="UP001153050"/>
    </source>
</evidence>
<feature type="region of interest" description="Disordered" evidence="1">
    <location>
        <begin position="1"/>
        <end position="22"/>
    </location>
</feature>
<accession>A0ABM9EHR0</accession>
<proteinExistence type="predicted"/>
<evidence type="ECO:0000256" key="1">
    <source>
        <dbReference type="SAM" id="MobiDB-lite"/>
    </source>
</evidence>
<reference evidence="2 3" key="1">
    <citation type="submission" date="2022-03" db="EMBL/GenBank/DDBJ databases">
        <authorList>
            <person name="Brunel B."/>
        </authorList>
    </citation>
    <scope>NUCLEOTIDE SEQUENCE [LARGE SCALE GENOMIC DNA]</scope>
    <source>
        <strain evidence="2">STM5069sample</strain>
    </source>
</reference>
<name>A0ABM9EHR0_9HYPH</name>
<gene>
    <name evidence="2" type="ORF">MES5069_740063</name>
</gene>
<evidence type="ECO:0000313" key="2">
    <source>
        <dbReference type="EMBL" id="CAH2408910.1"/>
    </source>
</evidence>
<protein>
    <submittedName>
        <fullName evidence="2">Uncharacterized protein</fullName>
    </submittedName>
</protein>
<comment type="caution">
    <text evidence="2">The sequence shown here is derived from an EMBL/GenBank/DDBJ whole genome shotgun (WGS) entry which is preliminary data.</text>
</comment>
<dbReference type="Proteomes" id="UP001153050">
    <property type="component" value="Unassembled WGS sequence"/>
</dbReference>
<sequence length="67" mass="7898">MTIENRRHPRRENRQADRPPALLSARVRNQVAENRAVEVNFARNNQGRASHETSWINAETYLVIWET</sequence>
<keyword evidence="3" id="KW-1185">Reference proteome</keyword>